<feature type="non-terminal residue" evidence="2">
    <location>
        <position position="105"/>
    </location>
</feature>
<evidence type="ECO:0000256" key="1">
    <source>
        <dbReference type="SAM" id="MobiDB-lite"/>
    </source>
</evidence>
<accession>A0A699SBI2</accession>
<evidence type="ECO:0000313" key="2">
    <source>
        <dbReference type="EMBL" id="GFC94956.1"/>
    </source>
</evidence>
<proteinExistence type="predicted"/>
<comment type="caution">
    <text evidence="2">The sequence shown here is derived from an EMBL/GenBank/DDBJ whole genome shotgun (WGS) entry which is preliminary data.</text>
</comment>
<evidence type="ECO:0008006" key="3">
    <source>
        <dbReference type="Google" id="ProtNLM"/>
    </source>
</evidence>
<sequence length="105" mass="10879">MFDEYLEAPHIDRPISPTPAVPVLINSAGTPSSTAIDQDVSSPSHSLSSSTLQSPCLHQGIATESTLIAENPFASVDKYPFINIFALKPASASSSSGDTSSANST</sequence>
<protein>
    <recommendedName>
        <fullName evidence="3">Integrase, catalytic region, zinc finger, CCHC-type, peptidase aspartic, catalytic</fullName>
    </recommendedName>
</protein>
<dbReference type="AlphaFoldDB" id="A0A699SBI2"/>
<name>A0A699SBI2_TANCI</name>
<feature type="region of interest" description="Disordered" evidence="1">
    <location>
        <begin position="1"/>
        <end position="51"/>
    </location>
</feature>
<gene>
    <name evidence="2" type="ORF">Tci_866926</name>
</gene>
<reference evidence="2" key="1">
    <citation type="journal article" date="2019" name="Sci. Rep.">
        <title>Draft genome of Tanacetum cinerariifolium, the natural source of mosquito coil.</title>
        <authorList>
            <person name="Yamashiro T."/>
            <person name="Shiraishi A."/>
            <person name="Satake H."/>
            <person name="Nakayama K."/>
        </authorList>
    </citation>
    <scope>NUCLEOTIDE SEQUENCE</scope>
</reference>
<dbReference type="EMBL" id="BKCJ011151670">
    <property type="protein sequence ID" value="GFC94956.1"/>
    <property type="molecule type" value="Genomic_DNA"/>
</dbReference>
<feature type="compositionally biased region" description="Low complexity" evidence="1">
    <location>
        <begin position="41"/>
        <end position="51"/>
    </location>
</feature>
<organism evidence="2">
    <name type="scientific">Tanacetum cinerariifolium</name>
    <name type="common">Dalmatian daisy</name>
    <name type="synonym">Chrysanthemum cinerariifolium</name>
    <dbReference type="NCBI Taxonomy" id="118510"/>
    <lineage>
        <taxon>Eukaryota</taxon>
        <taxon>Viridiplantae</taxon>
        <taxon>Streptophyta</taxon>
        <taxon>Embryophyta</taxon>
        <taxon>Tracheophyta</taxon>
        <taxon>Spermatophyta</taxon>
        <taxon>Magnoliopsida</taxon>
        <taxon>eudicotyledons</taxon>
        <taxon>Gunneridae</taxon>
        <taxon>Pentapetalae</taxon>
        <taxon>asterids</taxon>
        <taxon>campanulids</taxon>
        <taxon>Asterales</taxon>
        <taxon>Asteraceae</taxon>
        <taxon>Asteroideae</taxon>
        <taxon>Anthemideae</taxon>
        <taxon>Anthemidinae</taxon>
        <taxon>Tanacetum</taxon>
    </lineage>
</organism>
<feature type="compositionally biased region" description="Polar residues" evidence="1">
    <location>
        <begin position="27"/>
        <end position="40"/>
    </location>
</feature>